<evidence type="ECO:0000313" key="2">
    <source>
        <dbReference type="EMBL" id="SDL93732.1"/>
    </source>
</evidence>
<evidence type="ECO:0000256" key="1">
    <source>
        <dbReference type="SAM" id="MobiDB-lite"/>
    </source>
</evidence>
<reference evidence="2 3" key="1">
    <citation type="submission" date="2016-10" db="EMBL/GenBank/DDBJ databases">
        <authorList>
            <person name="de Groot N.N."/>
        </authorList>
    </citation>
    <scope>NUCLEOTIDE SEQUENCE [LARGE SCALE GENOMIC DNA]</scope>
    <source>
        <strain evidence="2 3">DSM 17813</strain>
    </source>
</reference>
<dbReference type="Proteomes" id="UP000182146">
    <property type="component" value="Unassembled WGS sequence"/>
</dbReference>
<name>A0A1G9P4C1_9BACT</name>
<sequence length="90" mass="10103">MRKVFLCYVYTMFFCVQEKGKKTISGKGGQIKRAPKRRPGMVDGGRERLEVDTQHGGQPRFARDIAAVEFLFLRGHGAGQIQTHGPKVEP</sequence>
<protein>
    <submittedName>
        <fullName evidence="2">Uncharacterized protein</fullName>
    </submittedName>
</protein>
<dbReference type="AlphaFoldDB" id="A0A1G9P4C1"/>
<feature type="region of interest" description="Disordered" evidence="1">
    <location>
        <begin position="25"/>
        <end position="44"/>
    </location>
</feature>
<gene>
    <name evidence="2" type="ORF">SAMN05660860_01479</name>
</gene>
<accession>A0A1G9P4C1</accession>
<dbReference type="EMBL" id="FNGU01000003">
    <property type="protein sequence ID" value="SDL93732.1"/>
    <property type="molecule type" value="Genomic_DNA"/>
</dbReference>
<evidence type="ECO:0000313" key="3">
    <source>
        <dbReference type="Proteomes" id="UP000182146"/>
    </source>
</evidence>
<proteinExistence type="predicted"/>
<organism evidence="2 3">
    <name type="scientific">Geoalkalibacter ferrihydriticus</name>
    <dbReference type="NCBI Taxonomy" id="392333"/>
    <lineage>
        <taxon>Bacteria</taxon>
        <taxon>Pseudomonadati</taxon>
        <taxon>Thermodesulfobacteriota</taxon>
        <taxon>Desulfuromonadia</taxon>
        <taxon>Desulfuromonadales</taxon>
        <taxon>Geoalkalibacteraceae</taxon>
        <taxon>Geoalkalibacter</taxon>
    </lineage>
</organism>